<evidence type="ECO:0000259" key="10">
    <source>
        <dbReference type="Pfam" id="PF00275"/>
    </source>
</evidence>
<dbReference type="GO" id="GO:0008652">
    <property type="term" value="P:amino acid biosynthetic process"/>
    <property type="evidence" value="ECO:0007669"/>
    <property type="project" value="UniProtKB-KW"/>
</dbReference>
<feature type="binding site" evidence="9">
    <location>
        <position position="23"/>
    </location>
    <ligand>
        <name>3-phosphoshikimate</name>
        <dbReference type="ChEBI" id="CHEBI:145989"/>
    </ligand>
</feature>
<dbReference type="InterPro" id="IPR023193">
    <property type="entry name" value="EPSP_synthase_CS"/>
</dbReference>
<dbReference type="GO" id="GO:0009073">
    <property type="term" value="P:aromatic amino acid family biosynthetic process"/>
    <property type="evidence" value="ECO:0007669"/>
    <property type="project" value="UniProtKB-KW"/>
</dbReference>
<dbReference type="Proteomes" id="UP000621492">
    <property type="component" value="Unassembled WGS sequence"/>
</dbReference>
<evidence type="ECO:0000256" key="8">
    <source>
        <dbReference type="ARBA" id="ARBA00044633"/>
    </source>
</evidence>
<feature type="binding site" evidence="9">
    <location>
        <position position="24"/>
    </location>
    <ligand>
        <name>3-phosphoshikimate</name>
        <dbReference type="ChEBI" id="CHEBI:145989"/>
    </ligand>
</feature>
<dbReference type="NCBIfam" id="TIGR01356">
    <property type="entry name" value="aroA"/>
    <property type="match status" value="1"/>
</dbReference>
<dbReference type="InterPro" id="IPR001986">
    <property type="entry name" value="Enolpyruvate_Tfrase_dom"/>
</dbReference>
<evidence type="ECO:0000256" key="5">
    <source>
        <dbReference type="ARBA" id="ARBA00022605"/>
    </source>
</evidence>
<dbReference type="SUPFAM" id="SSF55205">
    <property type="entry name" value="EPT/RTPC-like"/>
    <property type="match status" value="1"/>
</dbReference>
<feature type="binding site" evidence="9">
    <location>
        <position position="168"/>
    </location>
    <ligand>
        <name>3-phosphoshikimate</name>
        <dbReference type="ChEBI" id="CHEBI:145989"/>
    </ligand>
</feature>
<keyword evidence="5 9" id="KW-0028">Amino-acid biosynthesis</keyword>
<feature type="binding site" evidence="9">
    <location>
        <position position="389"/>
    </location>
    <ligand>
        <name>phosphoenolpyruvate</name>
        <dbReference type="ChEBI" id="CHEBI:58702"/>
    </ligand>
</feature>
<keyword evidence="4 9" id="KW-0963">Cytoplasm</keyword>
<dbReference type="FunFam" id="3.65.10.10:FF:000005">
    <property type="entry name" value="3-phosphoshikimate 1-carboxyvinyltransferase"/>
    <property type="match status" value="1"/>
</dbReference>
<feature type="binding site" evidence="9">
    <location>
        <position position="170"/>
    </location>
    <ligand>
        <name>3-phosphoshikimate</name>
        <dbReference type="ChEBI" id="CHEBI:145989"/>
    </ligand>
</feature>
<dbReference type="RefSeq" id="WP_155554711.1">
    <property type="nucleotide sequence ID" value="NZ_BMJD01000004.1"/>
</dbReference>
<protein>
    <recommendedName>
        <fullName evidence="9">3-phosphoshikimate 1-carboxyvinyltransferase</fullName>
        <ecNumber evidence="9">2.5.1.19</ecNumber>
    </recommendedName>
    <alternativeName>
        <fullName evidence="9">5-enolpyruvylshikimate-3-phosphate synthase</fullName>
        <shortName evidence="9">EPSP synthase</shortName>
        <shortName evidence="9">EPSPS</shortName>
    </alternativeName>
</protein>
<organism evidence="11 12">
    <name type="scientific">Lentibacillus populi</name>
    <dbReference type="NCBI Taxonomy" id="1827502"/>
    <lineage>
        <taxon>Bacteria</taxon>
        <taxon>Bacillati</taxon>
        <taxon>Bacillota</taxon>
        <taxon>Bacilli</taxon>
        <taxon>Bacillales</taxon>
        <taxon>Bacillaceae</taxon>
        <taxon>Lentibacillus</taxon>
    </lineage>
</organism>
<evidence type="ECO:0000313" key="12">
    <source>
        <dbReference type="Proteomes" id="UP000621492"/>
    </source>
</evidence>
<comment type="caution">
    <text evidence="9">Lacks conserved residue(s) required for the propagation of feature annotation.</text>
</comment>
<reference evidence="11" key="1">
    <citation type="journal article" date="2014" name="Int. J. Syst. Evol. Microbiol.">
        <title>Complete genome sequence of Corynebacterium casei LMG S-19264T (=DSM 44701T), isolated from a smear-ripened cheese.</title>
        <authorList>
            <consortium name="US DOE Joint Genome Institute (JGI-PGF)"/>
            <person name="Walter F."/>
            <person name="Albersmeier A."/>
            <person name="Kalinowski J."/>
            <person name="Ruckert C."/>
        </authorList>
    </citation>
    <scope>NUCLEOTIDE SEQUENCE</scope>
    <source>
        <strain evidence="11">CGMCC 1.15454</strain>
    </source>
</reference>
<dbReference type="PROSITE" id="PS00104">
    <property type="entry name" value="EPSP_SYNTHASE_1"/>
    <property type="match status" value="1"/>
</dbReference>
<dbReference type="GO" id="GO:0003866">
    <property type="term" value="F:3-phosphoshikimate 1-carboxyvinyltransferase activity"/>
    <property type="evidence" value="ECO:0007669"/>
    <property type="project" value="UniProtKB-UniRule"/>
</dbReference>
<dbReference type="AlphaFoldDB" id="A0A9W5TV07"/>
<comment type="pathway">
    <text evidence="2 9">Metabolic intermediate biosynthesis; chorismate biosynthesis; chorismate from D-erythrose 4-phosphate and phosphoenolpyruvate: step 6/7.</text>
</comment>
<comment type="caution">
    <text evidence="11">The sequence shown here is derived from an EMBL/GenBank/DDBJ whole genome shotgun (WGS) entry which is preliminary data.</text>
</comment>
<feature type="binding site" evidence="9">
    <location>
        <position position="316"/>
    </location>
    <ligand>
        <name>3-phosphoshikimate</name>
        <dbReference type="ChEBI" id="CHEBI:145989"/>
    </ligand>
</feature>
<proteinExistence type="inferred from homology"/>
<evidence type="ECO:0000256" key="7">
    <source>
        <dbReference type="ARBA" id="ARBA00023141"/>
    </source>
</evidence>
<sequence>MGVKELEPSHKPLSGVVEVPGDKSISHRSVIFGAISSGVTTVRNFLDGEDCLRTVAIFQALGVTIEKTNTTLIIRGRGMDSLSEPVEPLYFGNSGTTARLMIGLLSGLPFFTTVYGDPSLTKRPMDRVLIPAKQMGTVFDGRENGNYLPLAIRGGRLKGISYTLPVKSAQVKSAVLLAGLLAEGTTEVIEQTRTRDHTENMLQAFGADVKQHGGVISITGNQKLQATDIYVPGDISSASFFFAAASIVPGSELTIKNVGLNETRTGILDVLQRMGGAVEIRNEQITGGETIGDVTIAYSKLNSIIIEGDLIPRLIDEIPIIALLATQAEGTTIIRDAEELRYKETDRIAAVMEVLSLLGADIEATKDGMVIHGKTTLHGGNVRSFHDHRIAMMAAIASLIATDHVILDDDSSIAVSYPGFFTDLEKALHR</sequence>
<dbReference type="Pfam" id="PF00275">
    <property type="entry name" value="EPSP_synthase"/>
    <property type="match status" value="1"/>
</dbReference>
<feature type="binding site" evidence="9">
    <location>
        <position position="343"/>
    </location>
    <ligand>
        <name>3-phosphoshikimate</name>
        <dbReference type="ChEBI" id="CHEBI:145989"/>
    </ligand>
</feature>
<dbReference type="GO" id="GO:0005737">
    <property type="term" value="C:cytoplasm"/>
    <property type="evidence" value="ECO:0007669"/>
    <property type="project" value="UniProtKB-SubCell"/>
</dbReference>
<evidence type="ECO:0000313" key="11">
    <source>
        <dbReference type="EMBL" id="GGB33433.1"/>
    </source>
</evidence>
<feature type="active site" description="Proton acceptor" evidence="9">
    <location>
        <position position="316"/>
    </location>
</feature>
<dbReference type="Gene3D" id="3.65.10.10">
    <property type="entry name" value="Enolpyruvate transferase domain"/>
    <property type="match status" value="2"/>
</dbReference>
<dbReference type="FunFam" id="3.65.10.10:FF:000006">
    <property type="entry name" value="3-phosphoshikimate 1-carboxyvinyltransferase"/>
    <property type="match status" value="1"/>
</dbReference>
<comment type="similarity">
    <text evidence="3 9">Belongs to the EPSP synthase family.</text>
</comment>
<accession>A0A9W5TV07</accession>
<evidence type="ECO:0000256" key="2">
    <source>
        <dbReference type="ARBA" id="ARBA00004811"/>
    </source>
</evidence>
<comment type="subcellular location">
    <subcellularLocation>
        <location evidence="9">Cytoplasm</location>
    </subcellularLocation>
</comment>
<evidence type="ECO:0000256" key="9">
    <source>
        <dbReference type="HAMAP-Rule" id="MF_00210"/>
    </source>
</evidence>
<dbReference type="InterPro" id="IPR006264">
    <property type="entry name" value="EPSP_synthase"/>
</dbReference>
<evidence type="ECO:0000256" key="3">
    <source>
        <dbReference type="ARBA" id="ARBA00009948"/>
    </source>
</evidence>
<feature type="domain" description="Enolpyruvate transferase" evidence="10">
    <location>
        <begin position="11"/>
        <end position="424"/>
    </location>
</feature>
<feature type="binding site" evidence="9">
    <location>
        <position position="170"/>
    </location>
    <ligand>
        <name>phosphoenolpyruvate</name>
        <dbReference type="ChEBI" id="CHEBI:58702"/>
    </ligand>
</feature>
<keyword evidence="12" id="KW-1185">Reference proteome</keyword>
<feature type="binding site" evidence="9">
    <location>
        <position position="28"/>
    </location>
    <ligand>
        <name>3-phosphoshikimate</name>
        <dbReference type="ChEBI" id="CHEBI:145989"/>
    </ligand>
</feature>
<dbReference type="HAMAP" id="MF_00210">
    <property type="entry name" value="EPSP_synth"/>
    <property type="match status" value="1"/>
</dbReference>
<dbReference type="InterPro" id="IPR036968">
    <property type="entry name" value="Enolpyruvate_Tfrase_sf"/>
</dbReference>
<comment type="subunit">
    <text evidence="9">Monomer.</text>
</comment>
<dbReference type="PIRSF" id="PIRSF000505">
    <property type="entry name" value="EPSPS"/>
    <property type="match status" value="1"/>
</dbReference>
<dbReference type="CDD" id="cd01556">
    <property type="entry name" value="EPSP_synthase"/>
    <property type="match status" value="1"/>
</dbReference>
<keyword evidence="7 9" id="KW-0057">Aromatic amino acid biosynthesis</keyword>
<comment type="catalytic activity">
    <reaction evidence="8">
        <text>3-phosphoshikimate + phosphoenolpyruvate = 5-O-(1-carboxyvinyl)-3-phosphoshikimate + phosphate</text>
        <dbReference type="Rhea" id="RHEA:21256"/>
        <dbReference type="ChEBI" id="CHEBI:43474"/>
        <dbReference type="ChEBI" id="CHEBI:57701"/>
        <dbReference type="ChEBI" id="CHEBI:58702"/>
        <dbReference type="ChEBI" id="CHEBI:145989"/>
        <dbReference type="EC" id="2.5.1.19"/>
    </reaction>
    <physiologicalReaction direction="left-to-right" evidence="8">
        <dbReference type="Rhea" id="RHEA:21257"/>
    </physiologicalReaction>
</comment>
<dbReference type="GO" id="GO:0009423">
    <property type="term" value="P:chorismate biosynthetic process"/>
    <property type="evidence" value="ECO:0007669"/>
    <property type="project" value="UniProtKB-UniRule"/>
</dbReference>
<reference evidence="11" key="2">
    <citation type="submission" date="2020-09" db="EMBL/GenBank/DDBJ databases">
        <authorList>
            <person name="Sun Q."/>
            <person name="Zhou Y."/>
        </authorList>
    </citation>
    <scope>NUCLEOTIDE SEQUENCE</scope>
    <source>
        <strain evidence="11">CGMCC 1.15454</strain>
    </source>
</reference>
<keyword evidence="6 9" id="KW-0808">Transferase</keyword>
<dbReference type="PANTHER" id="PTHR21090">
    <property type="entry name" value="AROM/DEHYDROQUINATE SYNTHASE"/>
    <property type="match status" value="1"/>
</dbReference>
<dbReference type="EMBL" id="BMJD01000004">
    <property type="protein sequence ID" value="GGB33433.1"/>
    <property type="molecule type" value="Genomic_DNA"/>
</dbReference>
<dbReference type="PROSITE" id="PS00885">
    <property type="entry name" value="EPSP_SYNTHASE_2"/>
    <property type="match status" value="1"/>
</dbReference>
<feature type="binding site" evidence="9">
    <location>
        <position position="347"/>
    </location>
    <ligand>
        <name>phosphoenolpyruvate</name>
        <dbReference type="ChEBI" id="CHEBI:58702"/>
    </ligand>
</feature>
<gene>
    <name evidence="9 11" type="primary">aroA</name>
    <name evidence="11" type="ORF">GCM10011409_08560</name>
</gene>
<dbReference type="EC" id="2.5.1.19" evidence="9"/>
<evidence type="ECO:0000256" key="4">
    <source>
        <dbReference type="ARBA" id="ARBA00022490"/>
    </source>
</evidence>
<feature type="binding site" evidence="9">
    <location>
        <position position="23"/>
    </location>
    <ligand>
        <name>phosphoenolpyruvate</name>
        <dbReference type="ChEBI" id="CHEBI:58702"/>
    </ligand>
</feature>
<feature type="binding site" evidence="9">
    <location>
        <position position="95"/>
    </location>
    <ligand>
        <name>phosphoenolpyruvate</name>
        <dbReference type="ChEBI" id="CHEBI:58702"/>
    </ligand>
</feature>
<name>A0A9W5TV07_9BACI</name>
<dbReference type="InterPro" id="IPR013792">
    <property type="entry name" value="RNA3'P_cycl/enolpyr_Trfase_a/b"/>
</dbReference>
<evidence type="ECO:0000256" key="6">
    <source>
        <dbReference type="ARBA" id="ARBA00022679"/>
    </source>
</evidence>
<dbReference type="PANTHER" id="PTHR21090:SF5">
    <property type="entry name" value="PENTAFUNCTIONAL AROM POLYPEPTIDE"/>
    <property type="match status" value="1"/>
</dbReference>
<evidence type="ECO:0000256" key="1">
    <source>
        <dbReference type="ARBA" id="ARBA00002174"/>
    </source>
</evidence>
<feature type="binding site" evidence="9">
    <location>
        <position position="123"/>
    </location>
    <ligand>
        <name>phosphoenolpyruvate</name>
        <dbReference type="ChEBI" id="CHEBI:58702"/>
    </ligand>
</feature>
<comment type="function">
    <text evidence="1 9">Catalyzes the transfer of the enolpyruvyl moiety of phosphoenolpyruvate (PEP) to the 5-hydroxyl of shikimate-3-phosphate (S3P) to produce enolpyruvyl shikimate-3-phosphate and inorganic phosphate.</text>
</comment>